<dbReference type="InterPro" id="IPR000073">
    <property type="entry name" value="AB_hydrolase_1"/>
</dbReference>
<dbReference type="SUPFAM" id="SSF53474">
    <property type="entry name" value="alpha/beta-Hydrolases"/>
    <property type="match status" value="1"/>
</dbReference>
<accession>A0A0B2A1U8</accession>
<dbReference type="Proteomes" id="UP000031030">
    <property type="component" value="Unassembled WGS sequence"/>
</dbReference>
<feature type="domain" description="AB hydrolase-1" evidence="1">
    <location>
        <begin position="13"/>
        <end position="216"/>
    </location>
</feature>
<evidence type="ECO:0000313" key="3">
    <source>
        <dbReference type="Proteomes" id="UP000031030"/>
    </source>
</evidence>
<dbReference type="AlphaFoldDB" id="A0A0B2A1U8"/>
<dbReference type="GO" id="GO:0003824">
    <property type="term" value="F:catalytic activity"/>
    <property type="evidence" value="ECO:0007669"/>
    <property type="project" value="UniProtKB-ARBA"/>
</dbReference>
<evidence type="ECO:0000259" key="1">
    <source>
        <dbReference type="Pfam" id="PF12697"/>
    </source>
</evidence>
<keyword evidence="3" id="KW-1185">Reference proteome</keyword>
<organism evidence="2 3">
    <name type="scientific">Microbacterium mangrovi</name>
    <dbReference type="NCBI Taxonomy" id="1348253"/>
    <lineage>
        <taxon>Bacteria</taxon>
        <taxon>Bacillati</taxon>
        <taxon>Actinomycetota</taxon>
        <taxon>Actinomycetes</taxon>
        <taxon>Micrococcales</taxon>
        <taxon>Microbacteriaceae</taxon>
        <taxon>Microbacterium</taxon>
    </lineage>
</organism>
<protein>
    <recommendedName>
        <fullName evidence="1">AB hydrolase-1 domain-containing protein</fullName>
    </recommendedName>
</protein>
<dbReference type="Pfam" id="PF12697">
    <property type="entry name" value="Abhydrolase_6"/>
    <property type="match status" value="1"/>
</dbReference>
<name>A0A0B2A1U8_9MICO</name>
<dbReference type="Gene3D" id="3.40.50.1820">
    <property type="entry name" value="alpha/beta hydrolase"/>
    <property type="match status" value="1"/>
</dbReference>
<gene>
    <name evidence="2" type="ORF">LK09_18995</name>
</gene>
<proteinExistence type="predicted"/>
<sequence>MPAATTVVAGPPVLFVHGLASRGRVDWPDAEWGTPFAAAGRESFVVDLPVHGASFRPGEPLPPSAIVELLQEVVRDAGGLVDVVAYSLGSRLSWDLLAGGGVRRAVLAGLSPRVEFGSVDLAAARRALAGGDPPADELTRMILGMAQLPGLEPAEVLRLVEGLAREPFDAGRVPDLPLLLVRGADDQLTVGLDRLAAGIPRAHYLEVPGDHFGVLHTRRFQRAVTGFVL</sequence>
<comment type="caution">
    <text evidence="2">The sequence shown here is derived from an EMBL/GenBank/DDBJ whole genome shotgun (WGS) entry which is preliminary data.</text>
</comment>
<dbReference type="InterPro" id="IPR029058">
    <property type="entry name" value="AB_hydrolase_fold"/>
</dbReference>
<dbReference type="STRING" id="1348253.LK09_18995"/>
<evidence type="ECO:0000313" key="2">
    <source>
        <dbReference type="EMBL" id="KHK95521.1"/>
    </source>
</evidence>
<reference evidence="2 3" key="1">
    <citation type="submission" date="2014-11" db="EMBL/GenBank/DDBJ databases">
        <title>Genome sequence of Microbacterium mangrovi MUSC 115(T).</title>
        <authorList>
            <person name="Lee L.-H."/>
        </authorList>
    </citation>
    <scope>NUCLEOTIDE SEQUENCE [LARGE SCALE GENOMIC DNA]</scope>
    <source>
        <strain evidence="2 3">MUSC 115</strain>
    </source>
</reference>
<dbReference type="EMBL" id="JTDK01000022">
    <property type="protein sequence ID" value="KHK95521.1"/>
    <property type="molecule type" value="Genomic_DNA"/>
</dbReference>